<dbReference type="Gene3D" id="3.40.50.1820">
    <property type="entry name" value="alpha/beta hydrolase"/>
    <property type="match status" value="1"/>
</dbReference>
<proteinExistence type="inferred from homology"/>
<dbReference type="SUPFAM" id="SSF53474">
    <property type="entry name" value="alpha/beta-Hydrolases"/>
    <property type="match status" value="1"/>
</dbReference>
<dbReference type="SUPFAM" id="SSF51735">
    <property type="entry name" value="NAD(P)-binding Rossmann-fold domains"/>
    <property type="match status" value="1"/>
</dbReference>
<dbReference type="Pfam" id="PF00106">
    <property type="entry name" value="adh_short"/>
    <property type="match status" value="1"/>
</dbReference>
<dbReference type="CDD" id="cd05233">
    <property type="entry name" value="SDR_c"/>
    <property type="match status" value="1"/>
</dbReference>
<dbReference type="InterPro" id="IPR029058">
    <property type="entry name" value="AB_hydrolase_fold"/>
</dbReference>
<dbReference type="InterPro" id="IPR002347">
    <property type="entry name" value="SDR_fam"/>
</dbReference>
<dbReference type="NCBIfam" id="NF004514">
    <property type="entry name" value="PRK05855.1"/>
    <property type="match status" value="1"/>
</dbReference>
<accession>A0ABX6IDJ9</accession>
<organism evidence="4 5">
    <name type="scientific">Gordonia pseudamarae</name>
    <dbReference type="NCBI Taxonomy" id="2831662"/>
    <lineage>
        <taxon>Bacteria</taxon>
        <taxon>Bacillati</taxon>
        <taxon>Actinomycetota</taxon>
        <taxon>Actinomycetes</taxon>
        <taxon>Mycobacteriales</taxon>
        <taxon>Gordoniaceae</taxon>
        <taxon>Gordonia</taxon>
    </lineage>
</organism>
<evidence type="ECO:0000313" key="5">
    <source>
        <dbReference type="Proteomes" id="UP001059836"/>
    </source>
</evidence>
<dbReference type="InterPro" id="IPR020904">
    <property type="entry name" value="Sc_DH/Rdtase_CS"/>
</dbReference>
<evidence type="ECO:0000256" key="1">
    <source>
        <dbReference type="ARBA" id="ARBA00006484"/>
    </source>
</evidence>
<evidence type="ECO:0000256" key="2">
    <source>
        <dbReference type="ARBA" id="ARBA00023002"/>
    </source>
</evidence>
<dbReference type="PRINTS" id="PR00080">
    <property type="entry name" value="SDRFAMILY"/>
</dbReference>
<gene>
    <name evidence="4" type="ORF">GII31_02525</name>
</gene>
<keyword evidence="2" id="KW-0560">Oxidoreductase</keyword>
<sequence>MVQWRRVDDVHNGAVRLAVFEPQPAGTTGAEADAPAADAARPTVVLVHGWPDTHHLWTRVATALADDFRVVAYDCRGFGDSDRPDGDAPYRLGEMADDLLAVIDAVSPDRGAHVLAHDWGSVMTWEAVTRPGTEQRIASFVSVSGPSLDQLGSWARARLRRPTPRNLARAMAQTGSSAYTVFFQIPVAPRLFFTATGSQTVWREFLHRVEGTPRANAVFGPTLREDMISGLRLYRANIRPKLAHPDPQPTKVPVLEVVNERDIALRPAIFDDTHRFAERLWRRNSPTGHWLPLTHPDYLADIAREFFRDRAGISGPTSESLDRLRVLGPPGRLSGKLAVITGAGSGIGRETAYALAEQGCELVLADLDLDSAEETVRESKRFGVQASAYRLDVADTAAFAEFAGQVRERHGVADIVVNNAGIALAGSALAATDEQIDKLLAIDLRGVITGSREFGRQMVERGVGGQIVNIASAAAFTPSRDLGVYSAAKAGVLMFSESLRGELAEHRIGVSAICPGIVDTNIVRSTAIAGVDAETEAAQRDRLDRFYQKRGFTPDRVAADIVKAIVADKAVAPVTAEAKIGYRVYRFAPWMSRLGARQKVAR</sequence>
<keyword evidence="5" id="KW-1185">Reference proteome</keyword>
<dbReference type="Proteomes" id="UP001059836">
    <property type="component" value="Chromosome"/>
</dbReference>
<dbReference type="RefSeq" id="WP_213246509.1">
    <property type="nucleotide sequence ID" value="NZ_CP045806.1"/>
</dbReference>
<dbReference type="EMBL" id="CP045809">
    <property type="protein sequence ID" value="QHN33947.1"/>
    <property type="molecule type" value="Genomic_DNA"/>
</dbReference>
<dbReference type="PANTHER" id="PTHR43391:SF12">
    <property type="entry name" value="OXIDOREDUCTASE EPHD-RELATED"/>
    <property type="match status" value="1"/>
</dbReference>
<dbReference type="InterPro" id="IPR000073">
    <property type="entry name" value="AB_hydrolase_1"/>
</dbReference>
<name>A0ABX6IDJ9_9ACTN</name>
<reference evidence="4" key="1">
    <citation type="journal article" date="2021" name="Nat. Microbiol.">
        <title>Cocultivation of an ultrasmall environmental parasitic bacterium with lytic ability against bacteria associated with wastewater foams.</title>
        <authorList>
            <person name="Batinovic S."/>
            <person name="Rose J.J.A."/>
            <person name="Ratcliffe J."/>
            <person name="Seviour R.J."/>
            <person name="Petrovski S."/>
        </authorList>
    </citation>
    <scope>NUCLEOTIDE SEQUENCE</scope>
    <source>
        <strain evidence="4">CON9</strain>
    </source>
</reference>
<dbReference type="PANTHER" id="PTHR43391">
    <property type="entry name" value="RETINOL DEHYDROGENASE-RELATED"/>
    <property type="match status" value="1"/>
</dbReference>
<evidence type="ECO:0000259" key="3">
    <source>
        <dbReference type="Pfam" id="PF00561"/>
    </source>
</evidence>
<comment type="similarity">
    <text evidence="1">Belongs to the short-chain dehydrogenases/reductases (SDR) family.</text>
</comment>
<dbReference type="Pfam" id="PF00561">
    <property type="entry name" value="Abhydrolase_1"/>
    <property type="match status" value="1"/>
</dbReference>
<feature type="domain" description="AB hydrolase-1" evidence="3">
    <location>
        <begin position="42"/>
        <end position="149"/>
    </location>
</feature>
<dbReference type="PROSITE" id="PS00061">
    <property type="entry name" value="ADH_SHORT"/>
    <property type="match status" value="1"/>
</dbReference>
<dbReference type="InterPro" id="IPR036291">
    <property type="entry name" value="NAD(P)-bd_dom_sf"/>
</dbReference>
<dbReference type="Gene3D" id="3.40.50.720">
    <property type="entry name" value="NAD(P)-binding Rossmann-like Domain"/>
    <property type="match status" value="1"/>
</dbReference>
<dbReference type="PRINTS" id="PR00081">
    <property type="entry name" value="GDHRDH"/>
</dbReference>
<evidence type="ECO:0000313" key="4">
    <source>
        <dbReference type="EMBL" id="QHN33947.1"/>
    </source>
</evidence>
<protein>
    <submittedName>
        <fullName evidence="4">SDR family oxidoreductase</fullName>
    </submittedName>
</protein>